<protein>
    <submittedName>
        <fullName evidence="1">Uncharacterized protein</fullName>
    </submittedName>
</protein>
<gene>
    <name evidence="1" type="ORF">CPB83DRAFT_887882</name>
</gene>
<dbReference type="EMBL" id="MU158009">
    <property type="protein sequence ID" value="KAF9521631.1"/>
    <property type="molecule type" value="Genomic_DNA"/>
</dbReference>
<keyword evidence="2" id="KW-1185">Reference proteome</keyword>
<accession>A0A9P6E348</accession>
<dbReference type="AlphaFoldDB" id="A0A9P6E348"/>
<evidence type="ECO:0000313" key="1">
    <source>
        <dbReference type="EMBL" id="KAF9521631.1"/>
    </source>
</evidence>
<sequence>MALAGFCISHLGVDVTLVSQEGLFQASGNHFLHVPDPTIPDPDLLLSPFTSLVETHPRELAVVSTSTQLRRHHRESFLQKVGLSPDPKMTITHVVAYIANMKDEEIKAEPCILFVEVTPKILCAQLAIVRLEQGERITYSLRYAGSSRPHPLSDFVHQQSTWAQNQEYKLQQCVLFDIPTDLLDHAAIQAALPSSCPVAVFNGADLSKYAAAYAFKNLEMLREPYEEDDMTCETPAAIFFSVNRGQPQVLIQKDEMYSCSEETVLTAPLEQSRIAVEFLIGDHKTYPIEDKFTFAQRQ</sequence>
<dbReference type="OrthoDB" id="2923695at2759"/>
<name>A0A9P6E348_9AGAR</name>
<organism evidence="1 2">
    <name type="scientific">Crepidotus variabilis</name>
    <dbReference type="NCBI Taxonomy" id="179855"/>
    <lineage>
        <taxon>Eukaryota</taxon>
        <taxon>Fungi</taxon>
        <taxon>Dikarya</taxon>
        <taxon>Basidiomycota</taxon>
        <taxon>Agaricomycotina</taxon>
        <taxon>Agaricomycetes</taxon>
        <taxon>Agaricomycetidae</taxon>
        <taxon>Agaricales</taxon>
        <taxon>Agaricineae</taxon>
        <taxon>Crepidotaceae</taxon>
        <taxon>Crepidotus</taxon>
    </lineage>
</organism>
<reference evidence="1" key="1">
    <citation type="submission" date="2020-11" db="EMBL/GenBank/DDBJ databases">
        <authorList>
            <consortium name="DOE Joint Genome Institute"/>
            <person name="Ahrendt S."/>
            <person name="Riley R."/>
            <person name="Andreopoulos W."/>
            <person name="Labutti K."/>
            <person name="Pangilinan J."/>
            <person name="Ruiz-Duenas F.J."/>
            <person name="Barrasa J.M."/>
            <person name="Sanchez-Garcia M."/>
            <person name="Camarero S."/>
            <person name="Miyauchi S."/>
            <person name="Serrano A."/>
            <person name="Linde D."/>
            <person name="Babiker R."/>
            <person name="Drula E."/>
            <person name="Ayuso-Fernandez I."/>
            <person name="Pacheco R."/>
            <person name="Padilla G."/>
            <person name="Ferreira P."/>
            <person name="Barriuso J."/>
            <person name="Kellner H."/>
            <person name="Castanera R."/>
            <person name="Alfaro M."/>
            <person name="Ramirez L."/>
            <person name="Pisabarro A.G."/>
            <person name="Kuo A."/>
            <person name="Tritt A."/>
            <person name="Lipzen A."/>
            <person name="He G."/>
            <person name="Yan M."/>
            <person name="Ng V."/>
            <person name="Cullen D."/>
            <person name="Martin F."/>
            <person name="Rosso M.-N."/>
            <person name="Henrissat B."/>
            <person name="Hibbett D."/>
            <person name="Martinez A.T."/>
            <person name="Grigoriev I.V."/>
        </authorList>
    </citation>
    <scope>NUCLEOTIDE SEQUENCE</scope>
    <source>
        <strain evidence="1">CBS 506.95</strain>
    </source>
</reference>
<comment type="caution">
    <text evidence="1">The sequence shown here is derived from an EMBL/GenBank/DDBJ whole genome shotgun (WGS) entry which is preliminary data.</text>
</comment>
<evidence type="ECO:0000313" key="2">
    <source>
        <dbReference type="Proteomes" id="UP000807306"/>
    </source>
</evidence>
<proteinExistence type="predicted"/>
<dbReference type="Proteomes" id="UP000807306">
    <property type="component" value="Unassembled WGS sequence"/>
</dbReference>